<dbReference type="HOGENOM" id="CLU_806042_0_0_11"/>
<dbReference type="OrthoDB" id="4830643at2"/>
<sequence>MVIVTLTGEGWVAEPLVRSQEPTRLDARSDVIDTMSRRIALGLLATGTLAACAGENQRPLPPDRRLSWAPPSLDSGTTIEVTATNHHLELDARTDYRLRLPSDVPLRVEGGLVVIGGRNVVIVGGEIQIPEGLSQEADEWTGRRGLYLKDQSGVVHVEGLRFSGDLAEGIDLAQSRDATVQLQNISVDSVRGSYEGNHADLLQVWAGPRVLRVDGFSGTTDYQGFFLLPNQHYDGPRPDLFDLRRVRIRGVEGSAYLLWAPKGDLDWLKLTDVRLAVDDSRSRKQLLRPVDTWSGVDVAGGDEAVDLLTAEEATMPEGTPGLSYRSPGYRDDPLPASTPLGRNS</sequence>
<evidence type="ECO:0000313" key="3">
    <source>
        <dbReference type="Proteomes" id="UP000001116"/>
    </source>
</evidence>
<name>A6WE99_KINRD</name>
<dbReference type="EMBL" id="CP000750">
    <property type="protein sequence ID" value="ABS05138.1"/>
    <property type="molecule type" value="Genomic_DNA"/>
</dbReference>
<dbReference type="Proteomes" id="UP000001116">
    <property type="component" value="Chromosome"/>
</dbReference>
<dbReference type="KEGG" id="kra:Krad_3675"/>
<evidence type="ECO:0000256" key="1">
    <source>
        <dbReference type="SAM" id="MobiDB-lite"/>
    </source>
</evidence>
<feature type="region of interest" description="Disordered" evidence="1">
    <location>
        <begin position="310"/>
        <end position="344"/>
    </location>
</feature>
<dbReference type="AlphaFoldDB" id="A6WE99"/>
<protein>
    <submittedName>
        <fullName evidence="2">Uncharacterized protein</fullName>
    </submittedName>
</protein>
<proteinExistence type="predicted"/>
<accession>A6WE99</accession>
<gene>
    <name evidence="2" type="ordered locus">Krad_3675</name>
</gene>
<dbReference type="RefSeq" id="WP_012086593.1">
    <property type="nucleotide sequence ID" value="NC_009664.2"/>
</dbReference>
<reference evidence="3" key="1">
    <citation type="journal article" date="2008" name="PLoS ONE">
        <title>Survival in nuclear waste, extreme resistance, and potential applications gleaned from the genome sequence of Kineococcus radiotolerans SRS30216.</title>
        <authorList>
            <person name="Bagwell C.E."/>
            <person name="Bhat S."/>
            <person name="Hawkins G.M."/>
            <person name="Smith B.W."/>
            <person name="Biswas T."/>
            <person name="Hoover T.R."/>
            <person name="Saunders E."/>
            <person name="Han C.S."/>
            <person name="Tsodikov O.V."/>
            <person name="Shimkets L.J."/>
        </authorList>
    </citation>
    <scope>NUCLEOTIDE SEQUENCE [LARGE SCALE GENOMIC DNA]</scope>
    <source>
        <strain evidence="3">ATCC BAA-149 / DSM 14245 / SRS30216</strain>
    </source>
</reference>
<organism evidence="2 3">
    <name type="scientific">Kineococcus radiotolerans (strain ATCC BAA-149 / DSM 14245 / SRS30216)</name>
    <dbReference type="NCBI Taxonomy" id="266940"/>
    <lineage>
        <taxon>Bacteria</taxon>
        <taxon>Bacillati</taxon>
        <taxon>Actinomycetota</taxon>
        <taxon>Actinomycetes</taxon>
        <taxon>Kineosporiales</taxon>
        <taxon>Kineosporiaceae</taxon>
        <taxon>Kineococcus</taxon>
    </lineage>
</organism>
<keyword evidence="3" id="KW-1185">Reference proteome</keyword>
<evidence type="ECO:0000313" key="2">
    <source>
        <dbReference type="EMBL" id="ABS05138.1"/>
    </source>
</evidence>